<name>A0A3B0VIA3_9ZZZZ</name>
<accession>A0A3B0VIA3</accession>
<dbReference type="AlphaFoldDB" id="A0A3B0VIA3"/>
<gene>
    <name evidence="1" type="ORF">MNBD_GAMMA01-2201</name>
</gene>
<sequence length="106" mass="11441">MLSGNNITGTASTGYSIAQGAADIFQAILNAAYNDIRHYYQSDGTMRLVASYTDGLINWYEASIDWDTSGYRQFGAEHVFATWVHSVGLGNGTSVLNDPDPSTPCP</sequence>
<reference evidence="1" key="1">
    <citation type="submission" date="2018-06" db="EMBL/GenBank/DDBJ databases">
        <authorList>
            <person name="Zhirakovskaya E."/>
        </authorList>
    </citation>
    <scope>NUCLEOTIDE SEQUENCE</scope>
</reference>
<dbReference type="EMBL" id="UOEW01000145">
    <property type="protein sequence ID" value="VAW36529.1"/>
    <property type="molecule type" value="Genomic_DNA"/>
</dbReference>
<protein>
    <submittedName>
        <fullName evidence="1">Uncharacterized protein</fullName>
    </submittedName>
</protein>
<organism evidence="1">
    <name type="scientific">hydrothermal vent metagenome</name>
    <dbReference type="NCBI Taxonomy" id="652676"/>
    <lineage>
        <taxon>unclassified sequences</taxon>
        <taxon>metagenomes</taxon>
        <taxon>ecological metagenomes</taxon>
    </lineage>
</organism>
<proteinExistence type="predicted"/>
<evidence type="ECO:0000313" key="1">
    <source>
        <dbReference type="EMBL" id="VAW36529.1"/>
    </source>
</evidence>